<keyword evidence="1" id="KW-0812">Transmembrane</keyword>
<comment type="caution">
    <text evidence="2">The sequence shown here is derived from an EMBL/GenBank/DDBJ whole genome shotgun (WGS) entry which is preliminary data.</text>
</comment>
<reference evidence="2" key="1">
    <citation type="journal article" date="2015" name="Nature">
        <title>Complex archaea that bridge the gap between prokaryotes and eukaryotes.</title>
        <authorList>
            <person name="Spang A."/>
            <person name="Saw J.H."/>
            <person name="Jorgensen S.L."/>
            <person name="Zaremba-Niedzwiedzka K."/>
            <person name="Martijn J."/>
            <person name="Lind A.E."/>
            <person name="van Eijk R."/>
            <person name="Schleper C."/>
            <person name="Guy L."/>
            <person name="Ettema T.J."/>
        </authorList>
    </citation>
    <scope>NUCLEOTIDE SEQUENCE</scope>
</reference>
<feature type="transmembrane region" description="Helical" evidence="1">
    <location>
        <begin position="12"/>
        <end position="36"/>
    </location>
</feature>
<sequence length="165" mass="18172">MLTLYVGKRRFTARFLTILFLIMVVPLILAIRFFAQDLPGNFDTIGDILIWIFAGGGGMWITGKVIALLLENWAWWHTLSPGIKRIFVIIIAGVIAIAAETAYVSGLLDLIPPAVSILLLALINWFFGQKQYMEVKEGAYAASAKPKIQLPSAKTAYDNYIGPAG</sequence>
<protein>
    <submittedName>
        <fullName evidence="2">Uncharacterized protein</fullName>
    </submittedName>
</protein>
<feature type="transmembrane region" description="Helical" evidence="1">
    <location>
        <begin position="110"/>
        <end position="127"/>
    </location>
</feature>
<organism evidence="2">
    <name type="scientific">marine sediment metagenome</name>
    <dbReference type="NCBI Taxonomy" id="412755"/>
    <lineage>
        <taxon>unclassified sequences</taxon>
        <taxon>metagenomes</taxon>
        <taxon>ecological metagenomes</taxon>
    </lineage>
</organism>
<evidence type="ECO:0000313" key="2">
    <source>
        <dbReference type="EMBL" id="KKL17091.1"/>
    </source>
</evidence>
<proteinExistence type="predicted"/>
<evidence type="ECO:0000256" key="1">
    <source>
        <dbReference type="SAM" id="Phobius"/>
    </source>
</evidence>
<name>A0A0F9DH67_9ZZZZ</name>
<keyword evidence="1" id="KW-0472">Membrane</keyword>
<feature type="transmembrane region" description="Helical" evidence="1">
    <location>
        <begin position="48"/>
        <end position="70"/>
    </location>
</feature>
<accession>A0A0F9DH67</accession>
<gene>
    <name evidence="2" type="ORF">LCGC14_2489060</name>
</gene>
<dbReference type="AlphaFoldDB" id="A0A0F9DH67"/>
<feature type="transmembrane region" description="Helical" evidence="1">
    <location>
        <begin position="82"/>
        <end position="104"/>
    </location>
</feature>
<keyword evidence="1" id="KW-1133">Transmembrane helix</keyword>
<dbReference type="EMBL" id="LAZR01039404">
    <property type="protein sequence ID" value="KKL17091.1"/>
    <property type="molecule type" value="Genomic_DNA"/>
</dbReference>